<name>A0A183F687_HELPZ</name>
<dbReference type="PROSITE" id="PS51195">
    <property type="entry name" value="Q_MOTIF"/>
    <property type="match status" value="1"/>
</dbReference>
<dbReference type="Proteomes" id="UP000050761">
    <property type="component" value="Unassembled WGS sequence"/>
</dbReference>
<dbReference type="InterPro" id="IPR011545">
    <property type="entry name" value="DEAD/DEAH_box_helicase_dom"/>
</dbReference>
<feature type="region of interest" description="Disordered" evidence="7">
    <location>
        <begin position="1"/>
        <end position="25"/>
    </location>
</feature>
<dbReference type="GO" id="GO:0003724">
    <property type="term" value="F:RNA helicase activity"/>
    <property type="evidence" value="ECO:0007669"/>
    <property type="project" value="UniProtKB-EC"/>
</dbReference>
<dbReference type="GO" id="GO:0005829">
    <property type="term" value="C:cytosol"/>
    <property type="evidence" value="ECO:0007669"/>
    <property type="project" value="TreeGrafter"/>
</dbReference>
<organism evidence="11 12">
    <name type="scientific">Heligmosomoides polygyrus</name>
    <name type="common">Parasitic roundworm</name>
    <dbReference type="NCBI Taxonomy" id="6339"/>
    <lineage>
        <taxon>Eukaryota</taxon>
        <taxon>Metazoa</taxon>
        <taxon>Ecdysozoa</taxon>
        <taxon>Nematoda</taxon>
        <taxon>Chromadorea</taxon>
        <taxon>Rhabditida</taxon>
        <taxon>Rhabditina</taxon>
        <taxon>Rhabditomorpha</taxon>
        <taxon>Strongyloidea</taxon>
        <taxon>Heligmosomidae</taxon>
        <taxon>Heligmosomoides</taxon>
    </lineage>
</organism>
<evidence type="ECO:0000256" key="7">
    <source>
        <dbReference type="SAM" id="MobiDB-lite"/>
    </source>
</evidence>
<dbReference type="GO" id="GO:0016787">
    <property type="term" value="F:hydrolase activity"/>
    <property type="evidence" value="ECO:0007669"/>
    <property type="project" value="UniProtKB-KW"/>
</dbReference>
<evidence type="ECO:0000259" key="8">
    <source>
        <dbReference type="PROSITE" id="PS51192"/>
    </source>
</evidence>
<evidence type="ECO:0000256" key="2">
    <source>
        <dbReference type="ARBA" id="ARBA00022741"/>
    </source>
</evidence>
<evidence type="ECO:0000313" key="10">
    <source>
        <dbReference type="EMBL" id="VDO20664.1"/>
    </source>
</evidence>
<evidence type="ECO:0000256" key="5">
    <source>
        <dbReference type="ARBA" id="ARBA00022840"/>
    </source>
</evidence>
<dbReference type="PROSITE" id="PS51192">
    <property type="entry name" value="HELICASE_ATP_BIND_1"/>
    <property type="match status" value="1"/>
</dbReference>
<keyword evidence="5" id="KW-0067">ATP-binding</keyword>
<evidence type="ECO:0000256" key="1">
    <source>
        <dbReference type="ARBA" id="ARBA00012552"/>
    </source>
</evidence>
<dbReference type="Pfam" id="PF00270">
    <property type="entry name" value="DEAD"/>
    <property type="match status" value="1"/>
</dbReference>
<keyword evidence="3" id="KW-0378">Hydrolase</keyword>
<evidence type="ECO:0000256" key="3">
    <source>
        <dbReference type="ARBA" id="ARBA00022801"/>
    </source>
</evidence>
<dbReference type="PANTHER" id="PTHR47959">
    <property type="entry name" value="ATP-DEPENDENT RNA HELICASE RHLE-RELATED"/>
    <property type="match status" value="1"/>
</dbReference>
<dbReference type="InterPro" id="IPR014001">
    <property type="entry name" value="Helicase_ATP-bd"/>
</dbReference>
<protein>
    <recommendedName>
        <fullName evidence="1">RNA helicase</fullName>
        <ecNumber evidence="1">3.6.4.13</ecNumber>
    </recommendedName>
</protein>
<sequence length="275" mass="30705">MVNLYPAAVGSDDEVETDESGVDEDMEDVEAVTVVKKKKIAGAANEFASDFAFECSSDQIMDRDDAALKKYLKKDIQSTLEEKIAAVRKAKNTAKDIEIEMKKDDNDEVEQLGGKEAKDKLREKKKMGRKSTPKQDDFFEEAMDFSDSITFEQMNLSRPMLKAIAGAGYTDPTPIQAACIPVALAGRDICACAATGTGKTAAFVLPILERLLYRPNARSCTRILVLVPTRELAIQVFQVFRKLSTFSQVEVCLCAGWLEWLYYFCWFSLLFGQQL</sequence>
<feature type="short sequence motif" description="Q motif" evidence="6">
    <location>
        <begin position="149"/>
        <end position="177"/>
    </location>
</feature>
<reference evidence="12" key="2">
    <citation type="submission" date="2019-09" db="UniProtKB">
        <authorList>
            <consortium name="WormBaseParasite"/>
        </authorList>
    </citation>
    <scope>IDENTIFICATION</scope>
</reference>
<gene>
    <name evidence="10" type="ORF">HPBE_LOCUS1680</name>
</gene>
<keyword evidence="4" id="KW-0347">Helicase</keyword>
<evidence type="ECO:0000259" key="9">
    <source>
        <dbReference type="PROSITE" id="PS51195"/>
    </source>
</evidence>
<accession>A0A3P7U956</accession>
<reference evidence="10 11" key="1">
    <citation type="submission" date="2018-11" db="EMBL/GenBank/DDBJ databases">
        <authorList>
            <consortium name="Pathogen Informatics"/>
        </authorList>
    </citation>
    <scope>NUCLEOTIDE SEQUENCE [LARGE SCALE GENOMIC DNA]</scope>
</reference>
<dbReference type="EMBL" id="UZAH01001994">
    <property type="protein sequence ID" value="VDO20664.1"/>
    <property type="molecule type" value="Genomic_DNA"/>
</dbReference>
<evidence type="ECO:0000313" key="11">
    <source>
        <dbReference type="Proteomes" id="UP000050761"/>
    </source>
</evidence>
<evidence type="ECO:0000313" key="12">
    <source>
        <dbReference type="WBParaSite" id="HPBE_0000167901-mRNA-1"/>
    </source>
</evidence>
<feature type="region of interest" description="Disordered" evidence="7">
    <location>
        <begin position="106"/>
        <end position="133"/>
    </location>
</feature>
<evidence type="ECO:0000256" key="6">
    <source>
        <dbReference type="PROSITE-ProRule" id="PRU00552"/>
    </source>
</evidence>
<dbReference type="InterPro" id="IPR014014">
    <property type="entry name" value="RNA_helicase_DEAD_Q_motif"/>
</dbReference>
<feature type="compositionally biased region" description="Basic residues" evidence="7">
    <location>
        <begin position="123"/>
        <end position="132"/>
    </location>
</feature>
<dbReference type="AlphaFoldDB" id="A0A183F687"/>
<proteinExistence type="predicted"/>
<dbReference type="Gene3D" id="3.40.50.300">
    <property type="entry name" value="P-loop containing nucleotide triphosphate hydrolases"/>
    <property type="match status" value="1"/>
</dbReference>
<dbReference type="OrthoDB" id="1191041at2759"/>
<feature type="compositionally biased region" description="Basic and acidic residues" evidence="7">
    <location>
        <begin position="113"/>
        <end position="122"/>
    </location>
</feature>
<accession>A0A183F687</accession>
<evidence type="ECO:0000256" key="4">
    <source>
        <dbReference type="ARBA" id="ARBA00022806"/>
    </source>
</evidence>
<keyword evidence="11" id="KW-1185">Reference proteome</keyword>
<feature type="compositionally biased region" description="Acidic residues" evidence="7">
    <location>
        <begin position="11"/>
        <end position="25"/>
    </location>
</feature>
<dbReference type="WBParaSite" id="HPBE_0000167901-mRNA-1">
    <property type="protein sequence ID" value="HPBE_0000167901-mRNA-1"/>
    <property type="gene ID" value="HPBE_0000167901"/>
</dbReference>
<keyword evidence="2" id="KW-0547">Nucleotide-binding</keyword>
<dbReference type="SUPFAM" id="SSF52540">
    <property type="entry name" value="P-loop containing nucleoside triphosphate hydrolases"/>
    <property type="match status" value="1"/>
</dbReference>
<feature type="domain" description="DEAD-box RNA helicase Q" evidence="9">
    <location>
        <begin position="149"/>
        <end position="177"/>
    </location>
</feature>
<feature type="domain" description="Helicase ATP-binding" evidence="8">
    <location>
        <begin position="180"/>
        <end position="252"/>
    </location>
</feature>
<dbReference type="InterPro" id="IPR050079">
    <property type="entry name" value="DEAD_box_RNA_helicase"/>
</dbReference>
<dbReference type="GO" id="GO:0005524">
    <property type="term" value="F:ATP binding"/>
    <property type="evidence" value="ECO:0007669"/>
    <property type="project" value="UniProtKB-KW"/>
</dbReference>
<dbReference type="PANTHER" id="PTHR47959:SF1">
    <property type="entry name" value="ATP-DEPENDENT RNA HELICASE DBPA"/>
    <property type="match status" value="1"/>
</dbReference>
<dbReference type="InterPro" id="IPR027417">
    <property type="entry name" value="P-loop_NTPase"/>
</dbReference>
<dbReference type="GO" id="GO:0003676">
    <property type="term" value="F:nucleic acid binding"/>
    <property type="evidence" value="ECO:0007669"/>
    <property type="project" value="InterPro"/>
</dbReference>
<dbReference type="EC" id="3.6.4.13" evidence="1"/>